<keyword evidence="2" id="KW-1185">Reference proteome</keyword>
<comment type="caution">
    <text evidence="1">The sequence shown here is derived from an EMBL/GenBank/DDBJ whole genome shotgun (WGS) entry which is preliminary data.</text>
</comment>
<proteinExistence type="predicted"/>
<gene>
    <name evidence="1" type="ORF">KPL71_009097</name>
</gene>
<dbReference type="Proteomes" id="UP000829398">
    <property type="component" value="Chromosome 3"/>
</dbReference>
<evidence type="ECO:0000313" key="1">
    <source>
        <dbReference type="EMBL" id="KAH9782846.1"/>
    </source>
</evidence>
<evidence type="ECO:0000313" key="2">
    <source>
        <dbReference type="Proteomes" id="UP000829398"/>
    </source>
</evidence>
<name>A0ACB8MB92_CITSI</name>
<accession>A0ACB8MB92</accession>
<sequence>MATVRVPILYNGEWTQENGEYRFTGTQIRGIKVPHSTTLKQLVEKVAEVISIDLSEFVISMKFKFKTSSEPLPPMEILNDCDVEFFLEEANSGFRNPLCITYEHRVNIIEPNGDIRAENSPHARHLSWEESHYYPTVDLSASQPEVDRVRIEDDSFIPHPTEVHLHVEDGMVPDIEARTVHLDVEDMTLPNIEVRTDSPPVLTIIQPRCSNNYLPRLGLLASSNSISTNDSFLSVDNLVSNEVGDDSDGFMERQQFSSKEVLQGKLSAYAITRNFEYKTFKSSKNLLVVTCVDKNCKWRLRAVKFKYDGSSSSYRAAEIRQDFQQQYGYDISYHKAWRARECAMQIVRGSPEESYKLLPQYMAMLEKKNLRTRTFLEVDDTNHFKYFFMAIGSSLRGFSSSIRPVIAVDGTFLKGKYKGTMFIATCKDGNNQIYPLAFGVGDSENDASWLWFFTKLRESIGEVENLVFISDRHPSIKKSVSTVFPNATYGVCTYHLKQNLRAHFKDVDVGGIFEAASKAYRLTHFTYYMNEIYKVSEAVGKYLEEAGIDKWARSHFDGRRYSIMNVNINYSLLILMITNMIKID</sequence>
<reference evidence="2" key="1">
    <citation type="journal article" date="2023" name="Hortic. Res.">
        <title>A chromosome-level phased genome enabling allele-level studies in sweet orange: a case study on citrus Huanglongbing tolerance.</title>
        <authorList>
            <person name="Wu B."/>
            <person name="Yu Q."/>
            <person name="Deng Z."/>
            <person name="Duan Y."/>
            <person name="Luo F."/>
            <person name="Gmitter F. Jr."/>
        </authorList>
    </citation>
    <scope>NUCLEOTIDE SEQUENCE [LARGE SCALE GENOMIC DNA]</scope>
    <source>
        <strain evidence="2">cv. Valencia</strain>
    </source>
</reference>
<organism evidence="1 2">
    <name type="scientific">Citrus sinensis</name>
    <name type="common">Sweet orange</name>
    <name type="synonym">Citrus aurantium var. sinensis</name>
    <dbReference type="NCBI Taxonomy" id="2711"/>
    <lineage>
        <taxon>Eukaryota</taxon>
        <taxon>Viridiplantae</taxon>
        <taxon>Streptophyta</taxon>
        <taxon>Embryophyta</taxon>
        <taxon>Tracheophyta</taxon>
        <taxon>Spermatophyta</taxon>
        <taxon>Magnoliopsida</taxon>
        <taxon>eudicotyledons</taxon>
        <taxon>Gunneridae</taxon>
        <taxon>Pentapetalae</taxon>
        <taxon>rosids</taxon>
        <taxon>malvids</taxon>
        <taxon>Sapindales</taxon>
        <taxon>Rutaceae</taxon>
        <taxon>Aurantioideae</taxon>
        <taxon>Citrus</taxon>
    </lineage>
</organism>
<dbReference type="EMBL" id="CM039172">
    <property type="protein sequence ID" value="KAH9782846.1"/>
    <property type="molecule type" value="Genomic_DNA"/>
</dbReference>
<protein>
    <submittedName>
        <fullName evidence="1">Uncharacterized protein</fullName>
    </submittedName>
</protein>